<evidence type="ECO:0000313" key="19">
    <source>
        <dbReference type="Proteomes" id="UP001589619"/>
    </source>
</evidence>
<comment type="catalytic activity">
    <reaction evidence="11 16">
        <text>L-valine + 2-oxoglutarate = 3-methyl-2-oxobutanoate + L-glutamate</text>
        <dbReference type="Rhea" id="RHEA:24813"/>
        <dbReference type="ChEBI" id="CHEBI:11851"/>
        <dbReference type="ChEBI" id="CHEBI:16810"/>
        <dbReference type="ChEBI" id="CHEBI:29985"/>
        <dbReference type="ChEBI" id="CHEBI:57762"/>
        <dbReference type="EC" id="2.6.1.42"/>
    </reaction>
</comment>
<keyword evidence="10 16" id="KW-0100">Branched-chain amino acid biosynthesis</keyword>
<keyword evidence="6 16" id="KW-0032">Aminotransferase</keyword>
<dbReference type="Proteomes" id="UP001589619">
    <property type="component" value="Unassembled WGS sequence"/>
</dbReference>
<keyword evidence="7 16" id="KW-0028">Amino-acid biosynthesis</keyword>
<comment type="catalytic activity">
    <reaction evidence="12 16">
        <text>L-isoleucine + 2-oxoglutarate = (S)-3-methyl-2-oxopentanoate + L-glutamate</text>
        <dbReference type="Rhea" id="RHEA:24801"/>
        <dbReference type="ChEBI" id="CHEBI:16810"/>
        <dbReference type="ChEBI" id="CHEBI:29985"/>
        <dbReference type="ChEBI" id="CHEBI:35146"/>
        <dbReference type="ChEBI" id="CHEBI:58045"/>
        <dbReference type="EC" id="2.6.1.42"/>
    </reaction>
</comment>
<name>A0ABV5VVP6_9BACL</name>
<keyword evidence="9 15" id="KW-0663">Pyridoxal phosphate</keyword>
<dbReference type="PROSITE" id="PS00770">
    <property type="entry name" value="AA_TRANSFER_CLASS_4"/>
    <property type="match status" value="1"/>
</dbReference>
<evidence type="ECO:0000313" key="18">
    <source>
        <dbReference type="EMBL" id="MFB9752335.1"/>
    </source>
</evidence>
<comment type="pathway">
    <text evidence="4 17">Amino-acid biosynthesis; L-leucine biosynthesis; L-leucine from 3-methyl-2-oxobutanoate: step 4/4.</text>
</comment>
<dbReference type="CDD" id="cd01557">
    <property type="entry name" value="BCAT_beta_family"/>
    <property type="match status" value="1"/>
</dbReference>
<dbReference type="PANTHER" id="PTHR11825:SF44">
    <property type="entry name" value="BRANCHED-CHAIN-AMINO-ACID AMINOTRANSFERASE"/>
    <property type="match status" value="1"/>
</dbReference>
<organism evidence="18 19">
    <name type="scientific">Paenibacillus hodogayensis</name>
    <dbReference type="NCBI Taxonomy" id="279208"/>
    <lineage>
        <taxon>Bacteria</taxon>
        <taxon>Bacillati</taxon>
        <taxon>Bacillota</taxon>
        <taxon>Bacilli</taxon>
        <taxon>Bacillales</taxon>
        <taxon>Paenibacillaceae</taxon>
        <taxon>Paenibacillus</taxon>
    </lineage>
</organism>
<evidence type="ECO:0000256" key="13">
    <source>
        <dbReference type="ARBA" id="ARBA00049229"/>
    </source>
</evidence>
<evidence type="ECO:0000256" key="17">
    <source>
        <dbReference type="RuleBase" id="RU004519"/>
    </source>
</evidence>
<dbReference type="InterPro" id="IPR043131">
    <property type="entry name" value="BCAT-like_N"/>
</dbReference>
<evidence type="ECO:0000256" key="12">
    <source>
        <dbReference type="ARBA" id="ARBA00048798"/>
    </source>
</evidence>
<gene>
    <name evidence="18" type="ORF">ACFFNY_12280</name>
</gene>
<evidence type="ECO:0000256" key="14">
    <source>
        <dbReference type="RuleBase" id="RU004106"/>
    </source>
</evidence>
<dbReference type="InterPro" id="IPR036038">
    <property type="entry name" value="Aminotransferase-like"/>
</dbReference>
<evidence type="ECO:0000256" key="4">
    <source>
        <dbReference type="ARBA" id="ARBA00005072"/>
    </source>
</evidence>
<dbReference type="Gene3D" id="3.20.10.10">
    <property type="entry name" value="D-amino Acid Aminotransferase, subunit A, domain 2"/>
    <property type="match status" value="1"/>
</dbReference>
<evidence type="ECO:0000256" key="2">
    <source>
        <dbReference type="ARBA" id="ARBA00004824"/>
    </source>
</evidence>
<evidence type="ECO:0000256" key="1">
    <source>
        <dbReference type="ARBA" id="ARBA00001933"/>
    </source>
</evidence>
<dbReference type="Gene3D" id="3.30.470.10">
    <property type="match status" value="1"/>
</dbReference>
<evidence type="ECO:0000256" key="8">
    <source>
        <dbReference type="ARBA" id="ARBA00022679"/>
    </source>
</evidence>
<dbReference type="EC" id="2.6.1.42" evidence="16"/>
<evidence type="ECO:0000256" key="7">
    <source>
        <dbReference type="ARBA" id="ARBA00022605"/>
    </source>
</evidence>
<dbReference type="PIRSF" id="PIRSF006468">
    <property type="entry name" value="BCAT1"/>
    <property type="match status" value="1"/>
</dbReference>
<dbReference type="SUPFAM" id="SSF56752">
    <property type="entry name" value="D-aminoacid aminotransferase-like PLP-dependent enzymes"/>
    <property type="match status" value="1"/>
</dbReference>
<evidence type="ECO:0000256" key="16">
    <source>
        <dbReference type="RuleBase" id="RU004517"/>
    </source>
</evidence>
<comment type="catalytic activity">
    <reaction evidence="13 16">
        <text>L-leucine + 2-oxoglutarate = 4-methyl-2-oxopentanoate + L-glutamate</text>
        <dbReference type="Rhea" id="RHEA:18321"/>
        <dbReference type="ChEBI" id="CHEBI:16810"/>
        <dbReference type="ChEBI" id="CHEBI:17865"/>
        <dbReference type="ChEBI" id="CHEBI:29985"/>
        <dbReference type="ChEBI" id="CHEBI:57427"/>
        <dbReference type="EC" id="2.6.1.42"/>
    </reaction>
</comment>
<evidence type="ECO:0000256" key="6">
    <source>
        <dbReference type="ARBA" id="ARBA00022576"/>
    </source>
</evidence>
<dbReference type="InterPro" id="IPR018300">
    <property type="entry name" value="Aminotrans_IV_CS"/>
</dbReference>
<evidence type="ECO:0000256" key="11">
    <source>
        <dbReference type="ARBA" id="ARBA00048212"/>
    </source>
</evidence>
<protein>
    <recommendedName>
        <fullName evidence="16">Branched-chain-amino-acid aminotransferase</fullName>
        <ecNumber evidence="16">2.6.1.42</ecNumber>
    </recommendedName>
</protein>
<reference evidence="18 19" key="1">
    <citation type="submission" date="2024-09" db="EMBL/GenBank/DDBJ databases">
        <authorList>
            <person name="Sun Q."/>
            <person name="Mori K."/>
        </authorList>
    </citation>
    <scope>NUCLEOTIDE SEQUENCE [LARGE SCALE GENOMIC DNA]</scope>
    <source>
        <strain evidence="18 19">JCM 12520</strain>
    </source>
</reference>
<accession>A0ABV5VVP6</accession>
<comment type="pathway">
    <text evidence="2 17">Amino-acid biosynthesis; L-isoleucine biosynthesis; L-isoleucine from 2-oxobutanoate: step 4/4.</text>
</comment>
<sequence length="360" mass="40243">MSAIRFEPSSSLKPKPDESNLEFGKTFTDHMFLLDYTEGKGWHDPRIVPYGPLTLDPAAMVFHYGQAIFEGLKAFRSKDNKILLFRPDKNAQRMNVSNDRLSIPEMDEEAFVEYVKALINVDRDWVPSAEGTSLYIRPFIMAVEPCLGVRASKQYVFAIIMSPVGAYYKEGIHPVKISVESHYVRAVRGGTGFAKTAGNYSSGIKAQEEAKHGGFAQVLWLDGKEHAYIEEVGSMNIFFKIDGEVVTPELNGSILAGVTRDSVIRLLNDWGIPFSERRISIQEIYEASQQGKLEEAFGTGTAAVISPVGELHWLEHTMKINEGRTGEISQKIYDTITGIQNGKLEDSYGWNVLVHEDVKV</sequence>
<dbReference type="InterPro" id="IPR043132">
    <property type="entry name" value="BCAT-like_C"/>
</dbReference>
<dbReference type="GO" id="GO:0004084">
    <property type="term" value="F:branched-chain-amino-acid transaminase activity"/>
    <property type="evidence" value="ECO:0007669"/>
    <property type="project" value="UniProtKB-EC"/>
</dbReference>
<comment type="similarity">
    <text evidence="5 14">Belongs to the class-IV pyridoxal-phosphate-dependent aminotransferase family.</text>
</comment>
<evidence type="ECO:0000256" key="10">
    <source>
        <dbReference type="ARBA" id="ARBA00023304"/>
    </source>
</evidence>
<dbReference type="NCBIfam" id="TIGR01123">
    <property type="entry name" value="ilvE_II"/>
    <property type="match status" value="1"/>
</dbReference>
<dbReference type="Pfam" id="PF01063">
    <property type="entry name" value="Aminotran_4"/>
    <property type="match status" value="1"/>
</dbReference>
<dbReference type="InterPro" id="IPR005786">
    <property type="entry name" value="B_amino_transII"/>
</dbReference>
<evidence type="ECO:0000256" key="9">
    <source>
        <dbReference type="ARBA" id="ARBA00022898"/>
    </source>
</evidence>
<evidence type="ECO:0000256" key="5">
    <source>
        <dbReference type="ARBA" id="ARBA00009320"/>
    </source>
</evidence>
<comment type="caution">
    <text evidence="18">The sequence shown here is derived from an EMBL/GenBank/DDBJ whole genome shotgun (WGS) entry which is preliminary data.</text>
</comment>
<evidence type="ECO:0000256" key="15">
    <source>
        <dbReference type="RuleBase" id="RU004516"/>
    </source>
</evidence>
<dbReference type="InterPro" id="IPR033939">
    <property type="entry name" value="BCAT_family"/>
</dbReference>
<evidence type="ECO:0000256" key="3">
    <source>
        <dbReference type="ARBA" id="ARBA00004931"/>
    </source>
</evidence>
<dbReference type="PANTHER" id="PTHR11825">
    <property type="entry name" value="SUBGROUP IIII AMINOTRANSFERASE"/>
    <property type="match status" value="1"/>
</dbReference>
<keyword evidence="19" id="KW-1185">Reference proteome</keyword>
<comment type="pathway">
    <text evidence="3 17">Amino-acid biosynthesis; L-valine biosynthesis; L-valine from pyruvate: step 4/4.</text>
</comment>
<proteinExistence type="inferred from homology"/>
<dbReference type="InterPro" id="IPR001544">
    <property type="entry name" value="Aminotrans_IV"/>
</dbReference>
<comment type="cofactor">
    <cofactor evidence="1 15">
        <name>pyridoxal 5'-phosphate</name>
        <dbReference type="ChEBI" id="CHEBI:597326"/>
    </cofactor>
</comment>
<dbReference type="EMBL" id="JBHMAG010000009">
    <property type="protein sequence ID" value="MFB9752335.1"/>
    <property type="molecule type" value="Genomic_DNA"/>
</dbReference>
<dbReference type="NCBIfam" id="NF009897">
    <property type="entry name" value="PRK13357.1"/>
    <property type="match status" value="1"/>
</dbReference>
<keyword evidence="8 16" id="KW-0808">Transferase</keyword>
<dbReference type="RefSeq" id="WP_344911336.1">
    <property type="nucleotide sequence ID" value="NZ_BAAAYO010000010.1"/>
</dbReference>